<dbReference type="Proteomes" id="UP000740926">
    <property type="component" value="Unassembled WGS sequence"/>
</dbReference>
<keyword evidence="3" id="KW-1185">Reference proteome</keyword>
<accession>A0A9P6XP95</accession>
<evidence type="ECO:0000313" key="2">
    <source>
        <dbReference type="EMBL" id="KAG1529549.1"/>
    </source>
</evidence>
<gene>
    <name evidence="2" type="ORF">G6F50_017923</name>
</gene>
<name>A0A9P6XP95_9FUNG</name>
<protein>
    <submittedName>
        <fullName evidence="2">Uncharacterized protein</fullName>
    </submittedName>
</protein>
<dbReference type="AlphaFoldDB" id="A0A9P6XP95"/>
<feature type="region of interest" description="Disordered" evidence="1">
    <location>
        <begin position="55"/>
        <end position="82"/>
    </location>
</feature>
<feature type="compositionally biased region" description="Basic and acidic residues" evidence="1">
    <location>
        <begin position="71"/>
        <end position="82"/>
    </location>
</feature>
<evidence type="ECO:0000313" key="3">
    <source>
        <dbReference type="Proteomes" id="UP000740926"/>
    </source>
</evidence>
<proteinExistence type="predicted"/>
<sequence>MTPACTPNAPSAALSGPAGMLNATARWPVVAWAYTAEGHGAASMTAGSARRSAALKRVRGKVKRARTAARAGREDMKGFPGS</sequence>
<dbReference type="EMBL" id="JAANIU010014788">
    <property type="protein sequence ID" value="KAG1529549.1"/>
    <property type="molecule type" value="Genomic_DNA"/>
</dbReference>
<organism evidence="2 3">
    <name type="scientific">Rhizopus delemar</name>
    <dbReference type="NCBI Taxonomy" id="936053"/>
    <lineage>
        <taxon>Eukaryota</taxon>
        <taxon>Fungi</taxon>
        <taxon>Fungi incertae sedis</taxon>
        <taxon>Mucoromycota</taxon>
        <taxon>Mucoromycotina</taxon>
        <taxon>Mucoromycetes</taxon>
        <taxon>Mucorales</taxon>
        <taxon>Mucorineae</taxon>
        <taxon>Rhizopodaceae</taxon>
        <taxon>Rhizopus</taxon>
    </lineage>
</organism>
<reference evidence="2 3" key="1">
    <citation type="journal article" date="2020" name="Microb. Genom.">
        <title>Genetic diversity of clinical and environmental Mucorales isolates obtained from an investigation of mucormycosis cases among solid organ transplant recipients.</title>
        <authorList>
            <person name="Nguyen M.H."/>
            <person name="Kaul D."/>
            <person name="Muto C."/>
            <person name="Cheng S.J."/>
            <person name="Richter R.A."/>
            <person name="Bruno V.M."/>
            <person name="Liu G."/>
            <person name="Beyhan S."/>
            <person name="Sundermann A.J."/>
            <person name="Mounaud S."/>
            <person name="Pasculle A.W."/>
            <person name="Nierman W.C."/>
            <person name="Driscoll E."/>
            <person name="Cumbie R."/>
            <person name="Clancy C.J."/>
            <person name="Dupont C.L."/>
        </authorList>
    </citation>
    <scope>NUCLEOTIDE SEQUENCE [LARGE SCALE GENOMIC DNA]</scope>
    <source>
        <strain evidence="2 3">GL24</strain>
    </source>
</reference>
<evidence type="ECO:0000256" key="1">
    <source>
        <dbReference type="SAM" id="MobiDB-lite"/>
    </source>
</evidence>
<feature type="compositionally biased region" description="Basic residues" evidence="1">
    <location>
        <begin position="55"/>
        <end position="67"/>
    </location>
</feature>
<comment type="caution">
    <text evidence="2">The sequence shown here is derived from an EMBL/GenBank/DDBJ whole genome shotgun (WGS) entry which is preliminary data.</text>
</comment>